<organism evidence="1 10">
    <name type="scientific">Orbilia oligospora</name>
    <name type="common">Nematode-trapping fungus</name>
    <name type="synonym">Arthrobotrys oligospora</name>
    <dbReference type="NCBI Taxonomy" id="2813651"/>
    <lineage>
        <taxon>Eukaryota</taxon>
        <taxon>Fungi</taxon>
        <taxon>Dikarya</taxon>
        <taxon>Ascomycota</taxon>
        <taxon>Pezizomycotina</taxon>
        <taxon>Orbiliomycetes</taxon>
        <taxon>Orbiliales</taxon>
        <taxon>Orbiliaceae</taxon>
        <taxon>Orbilia</taxon>
    </lineage>
</organism>
<name>A0A4Z0Y4D4_ORBOL</name>
<evidence type="ECO:0000313" key="6">
    <source>
        <dbReference type="EMBL" id="KAF3227619.1"/>
    </source>
</evidence>
<proteinExistence type="predicted"/>
<comment type="caution">
    <text evidence="1">The sequence shown here is derived from an EMBL/GenBank/DDBJ whole genome shotgun (WGS) entry which is preliminary data.</text>
</comment>
<dbReference type="Proteomes" id="UP000479691">
    <property type="component" value="Unassembled WGS sequence"/>
</dbReference>
<dbReference type="EMBL" id="WIQW01000039">
    <property type="protein sequence ID" value="KAF3095849.1"/>
    <property type="molecule type" value="Genomic_DNA"/>
</dbReference>
<dbReference type="Proteomes" id="UP000480548">
    <property type="component" value="Unassembled WGS sequence"/>
</dbReference>
<evidence type="ECO:0000313" key="9">
    <source>
        <dbReference type="Proteomes" id="UP000472727"/>
    </source>
</evidence>
<sequence length="182" mass="20981">MDYLLSCETPSAVCYITYLQAYAHGCHILNLPFVERIAKVDFECMLRKRFFDVASDEQEQDILDVVLRAAYIPLMPAWFFEQQPVTQTRPLRKRRSSLPRPFRTTKAEFQATQYVHTSHIPATTQGRRSPCSTRTAFTASYQYAASVCTSEEDSRSTSALPKPIFLQIILRLFNRNSQDIDI</sequence>
<dbReference type="EMBL" id="WIPF01000034">
    <property type="protein sequence ID" value="KAF3224166.1"/>
    <property type="molecule type" value="Genomic_DNA"/>
</dbReference>
<dbReference type="EMBL" id="WIWT01000016">
    <property type="protein sequence ID" value="KAF3216396.1"/>
    <property type="molecule type" value="Genomic_DNA"/>
</dbReference>
<dbReference type="Proteomes" id="UP000475325">
    <property type="component" value="Unassembled WGS sequence"/>
</dbReference>
<evidence type="ECO:0000313" key="5">
    <source>
        <dbReference type="EMBL" id="KAF3224166.1"/>
    </source>
</evidence>
<dbReference type="EMBL" id="WIWS01000006">
    <property type="protein sequence ID" value="KAF3227619.1"/>
    <property type="molecule type" value="Genomic_DNA"/>
</dbReference>
<evidence type="ECO:0000313" key="1">
    <source>
        <dbReference type="EMBL" id="KAF3095849.1"/>
    </source>
</evidence>
<accession>A0A4Z0Y4D4</accession>
<reference evidence="7 8" key="1">
    <citation type="submission" date="2019-03" db="EMBL/GenBank/DDBJ databases">
        <title>Nematode-trapping fungi genome.</title>
        <authorList>
            <person name="Vidal-Diez De Ulzurrun G."/>
        </authorList>
    </citation>
    <scope>NUCLEOTIDE SEQUENCE [LARGE SCALE GENOMIC DNA]</scope>
    <source>
        <strain evidence="7 8">TWF154</strain>
    </source>
</reference>
<reference evidence="9 10" key="2">
    <citation type="submission" date="2019-06" db="EMBL/GenBank/DDBJ databases">
        <authorList>
            <person name="Palmer J.M."/>
        </authorList>
    </citation>
    <scope>NUCLEOTIDE SEQUENCE [LARGE SCALE GENOMIC DNA]</scope>
    <source>
        <strain evidence="1 10">TWF102</strain>
        <strain evidence="6 9">TWF106</strain>
        <strain evidence="5 13">TWF191</strain>
        <strain evidence="4">TWF679</strain>
        <strain evidence="2 12">TWF703</strain>
        <strain evidence="3 11">TWF788</strain>
    </source>
</reference>
<evidence type="ECO:0000313" key="4">
    <source>
        <dbReference type="EMBL" id="KAF3216396.1"/>
    </source>
</evidence>
<evidence type="ECO:0000313" key="10">
    <source>
        <dbReference type="Proteomes" id="UP000475325"/>
    </source>
</evidence>
<evidence type="ECO:0000313" key="3">
    <source>
        <dbReference type="EMBL" id="KAF3190238.1"/>
    </source>
</evidence>
<evidence type="ECO:0000313" key="13">
    <source>
        <dbReference type="Proteomes" id="UP000483672"/>
    </source>
</evidence>
<dbReference type="Proteomes" id="UP000472727">
    <property type="component" value="Unassembled WGS sequence"/>
</dbReference>
<dbReference type="Proteomes" id="UP000297595">
    <property type="component" value="Unassembled WGS sequence"/>
</dbReference>
<evidence type="ECO:0000313" key="2">
    <source>
        <dbReference type="EMBL" id="KAF3132505.1"/>
    </source>
</evidence>
<dbReference type="Proteomes" id="UP000483672">
    <property type="component" value="Unassembled WGS sequence"/>
</dbReference>
<dbReference type="Proteomes" id="UP000614610">
    <property type="component" value="Unassembled WGS sequence"/>
</dbReference>
<evidence type="ECO:0000313" key="12">
    <source>
        <dbReference type="Proteomes" id="UP000480548"/>
    </source>
</evidence>
<dbReference type="EMBL" id="SOZJ01000001">
    <property type="protein sequence ID" value="TGJ73840.1"/>
    <property type="molecule type" value="Genomic_DNA"/>
</dbReference>
<dbReference type="EMBL" id="JAABOE010000006">
    <property type="protein sequence ID" value="KAF3190238.1"/>
    <property type="molecule type" value="Genomic_DNA"/>
</dbReference>
<gene>
    <name evidence="7" type="ORF">EYR41_000913</name>
    <name evidence="1" type="ORF">TWF102_006846</name>
    <name evidence="6" type="ORF">TWF106_009133</name>
    <name evidence="5" type="ORF">TWF191_006280</name>
    <name evidence="4" type="ORF">TWF679_003016</name>
    <name evidence="2" type="ORF">TWF703_007301</name>
    <name evidence="3" type="ORF">TWF788_009041</name>
</gene>
<protein>
    <submittedName>
        <fullName evidence="1">Uncharacterized protein</fullName>
    </submittedName>
</protein>
<evidence type="ECO:0000313" key="8">
    <source>
        <dbReference type="Proteomes" id="UP000297595"/>
    </source>
</evidence>
<evidence type="ECO:0000313" key="7">
    <source>
        <dbReference type="EMBL" id="TGJ73840.1"/>
    </source>
</evidence>
<dbReference type="OrthoDB" id="5301714at2759"/>
<evidence type="ECO:0000313" key="11">
    <source>
        <dbReference type="Proteomes" id="UP000479691"/>
    </source>
</evidence>
<dbReference type="EMBL" id="WIQZ01000044">
    <property type="protein sequence ID" value="KAF3132505.1"/>
    <property type="molecule type" value="Genomic_DNA"/>
</dbReference>
<dbReference type="AlphaFoldDB" id="A0A4Z0Y4D4"/>